<name>A0AAD9UYF6_ACRCE</name>
<dbReference type="Proteomes" id="UP001249851">
    <property type="component" value="Unassembled WGS sequence"/>
</dbReference>
<dbReference type="InterPro" id="IPR001452">
    <property type="entry name" value="SH3_domain"/>
</dbReference>
<dbReference type="EMBL" id="JARQWQ010000071">
    <property type="protein sequence ID" value="KAK2554210.1"/>
    <property type="molecule type" value="Genomic_DNA"/>
</dbReference>
<dbReference type="Pfam" id="PF07653">
    <property type="entry name" value="SH3_2"/>
    <property type="match status" value="1"/>
</dbReference>
<evidence type="ECO:0000259" key="4">
    <source>
        <dbReference type="PROSITE" id="PS50002"/>
    </source>
</evidence>
<dbReference type="CDD" id="cd00174">
    <property type="entry name" value="SH3"/>
    <property type="match status" value="1"/>
</dbReference>
<comment type="caution">
    <text evidence="5">The sequence shown here is derived from an EMBL/GenBank/DDBJ whole genome shotgun (WGS) entry which is preliminary data.</text>
</comment>
<feature type="region of interest" description="Disordered" evidence="3">
    <location>
        <begin position="160"/>
        <end position="179"/>
    </location>
</feature>
<evidence type="ECO:0000256" key="1">
    <source>
        <dbReference type="ARBA" id="ARBA00022443"/>
    </source>
</evidence>
<evidence type="ECO:0000313" key="6">
    <source>
        <dbReference type="Proteomes" id="UP001249851"/>
    </source>
</evidence>
<dbReference type="Gene3D" id="2.30.30.40">
    <property type="entry name" value="SH3 Domains"/>
    <property type="match status" value="1"/>
</dbReference>
<keyword evidence="6" id="KW-1185">Reference proteome</keyword>
<sequence>MKKDYWVVEPDEDSGFHDECSSVAYGETVAYPVQETGHKTKSWGCFTQNEKDKKKFQKPGNVHEKNSLSGWSKPKGNFLQRATKNIIGKTKRLFGNLKQEEDKKAAYEKPLLRFQENHATQVNIILPANSSNSINLDLLDDGKLNFFRDDPLRSPIRKCHMSVSSRESRESHSSAQSRNSFHCIDTQRCSIRGPRDSFFREPRESFSWDSVRFSERQAMLPVLFDFEACDDDDISVSRGELVKVLNKDDEDWWWVENEYRDQGFVPRSFLWPCGCYVCQRFILEKVSNVADRQMSQYSKQKEPGDYSRYDERTKIVGDRKCTSTWC</sequence>
<keyword evidence="1 2" id="KW-0728">SH3 domain</keyword>
<organism evidence="5 6">
    <name type="scientific">Acropora cervicornis</name>
    <name type="common">Staghorn coral</name>
    <dbReference type="NCBI Taxonomy" id="6130"/>
    <lineage>
        <taxon>Eukaryota</taxon>
        <taxon>Metazoa</taxon>
        <taxon>Cnidaria</taxon>
        <taxon>Anthozoa</taxon>
        <taxon>Hexacorallia</taxon>
        <taxon>Scleractinia</taxon>
        <taxon>Astrocoeniina</taxon>
        <taxon>Acroporidae</taxon>
        <taxon>Acropora</taxon>
    </lineage>
</organism>
<reference evidence="5" key="1">
    <citation type="journal article" date="2023" name="G3 (Bethesda)">
        <title>Whole genome assembly and annotation of the endangered Caribbean coral Acropora cervicornis.</title>
        <authorList>
            <person name="Selwyn J.D."/>
            <person name="Vollmer S.V."/>
        </authorList>
    </citation>
    <scope>NUCLEOTIDE SEQUENCE</scope>
    <source>
        <strain evidence="5">K2</strain>
    </source>
</reference>
<dbReference type="PROSITE" id="PS50002">
    <property type="entry name" value="SH3"/>
    <property type="match status" value="1"/>
</dbReference>
<dbReference type="InterPro" id="IPR036028">
    <property type="entry name" value="SH3-like_dom_sf"/>
</dbReference>
<dbReference type="SUPFAM" id="SSF50044">
    <property type="entry name" value="SH3-domain"/>
    <property type="match status" value="1"/>
</dbReference>
<dbReference type="PRINTS" id="PR00452">
    <property type="entry name" value="SH3DOMAIN"/>
</dbReference>
<protein>
    <submittedName>
        <fullName evidence="5">SH3 domain-containing protein Dlish</fullName>
    </submittedName>
</protein>
<evidence type="ECO:0000313" key="5">
    <source>
        <dbReference type="EMBL" id="KAK2554210.1"/>
    </source>
</evidence>
<feature type="domain" description="SH3" evidence="4">
    <location>
        <begin position="215"/>
        <end position="275"/>
    </location>
</feature>
<evidence type="ECO:0000256" key="2">
    <source>
        <dbReference type="PROSITE-ProRule" id="PRU00192"/>
    </source>
</evidence>
<reference evidence="5" key="2">
    <citation type="journal article" date="2023" name="Science">
        <title>Genomic signatures of disease resistance in endangered staghorn corals.</title>
        <authorList>
            <person name="Vollmer S.V."/>
            <person name="Selwyn J.D."/>
            <person name="Despard B.A."/>
            <person name="Roesel C.L."/>
        </authorList>
    </citation>
    <scope>NUCLEOTIDE SEQUENCE</scope>
    <source>
        <strain evidence="5">K2</strain>
    </source>
</reference>
<gene>
    <name evidence="5" type="ORF">P5673_024204</name>
</gene>
<feature type="region of interest" description="Disordered" evidence="3">
    <location>
        <begin position="52"/>
        <end position="74"/>
    </location>
</feature>
<accession>A0AAD9UYF6</accession>
<evidence type="ECO:0000256" key="3">
    <source>
        <dbReference type="SAM" id="MobiDB-lite"/>
    </source>
</evidence>
<proteinExistence type="predicted"/>
<dbReference type="SMART" id="SM00326">
    <property type="entry name" value="SH3"/>
    <property type="match status" value="1"/>
</dbReference>
<dbReference type="AlphaFoldDB" id="A0AAD9UYF6"/>